<dbReference type="PROSITE" id="PS50949">
    <property type="entry name" value="HTH_GNTR"/>
    <property type="match status" value="1"/>
</dbReference>
<proteinExistence type="predicted"/>
<dbReference type="Gene3D" id="3.40.1410.10">
    <property type="entry name" value="Chorismate lyase-like"/>
    <property type="match status" value="1"/>
</dbReference>
<dbReference type="InterPro" id="IPR036390">
    <property type="entry name" value="WH_DNA-bd_sf"/>
</dbReference>
<keyword evidence="1" id="KW-0805">Transcription regulation</keyword>
<keyword evidence="6" id="KW-1185">Reference proteome</keyword>
<evidence type="ECO:0000256" key="1">
    <source>
        <dbReference type="ARBA" id="ARBA00023015"/>
    </source>
</evidence>
<dbReference type="PANTHER" id="PTHR44846">
    <property type="entry name" value="MANNOSYL-D-GLYCERATE TRANSPORT/METABOLISM SYSTEM REPRESSOR MNGR-RELATED"/>
    <property type="match status" value="1"/>
</dbReference>
<dbReference type="SMART" id="SM00345">
    <property type="entry name" value="HTH_GNTR"/>
    <property type="match status" value="1"/>
</dbReference>
<dbReference type="InterPro" id="IPR050679">
    <property type="entry name" value="Bact_HTH_transcr_reg"/>
</dbReference>
<dbReference type="EMBL" id="JBHUII010000001">
    <property type="protein sequence ID" value="MFD2204663.1"/>
    <property type="molecule type" value="Genomic_DNA"/>
</dbReference>
<dbReference type="SMART" id="SM00866">
    <property type="entry name" value="UTRA"/>
    <property type="match status" value="1"/>
</dbReference>
<dbReference type="Proteomes" id="UP001597294">
    <property type="component" value="Unassembled WGS sequence"/>
</dbReference>
<dbReference type="Gene3D" id="1.10.10.10">
    <property type="entry name" value="Winged helix-like DNA-binding domain superfamily/Winged helix DNA-binding domain"/>
    <property type="match status" value="1"/>
</dbReference>
<evidence type="ECO:0000313" key="6">
    <source>
        <dbReference type="Proteomes" id="UP001597294"/>
    </source>
</evidence>
<name>A0ABW5BIG3_9PROT</name>
<dbReference type="PANTHER" id="PTHR44846:SF16">
    <property type="entry name" value="TRANSCRIPTIONAL REGULATOR PHNF-RELATED"/>
    <property type="match status" value="1"/>
</dbReference>
<dbReference type="SUPFAM" id="SSF64288">
    <property type="entry name" value="Chorismate lyase-like"/>
    <property type="match status" value="1"/>
</dbReference>
<dbReference type="InterPro" id="IPR000524">
    <property type="entry name" value="Tscrpt_reg_HTH_GntR"/>
</dbReference>
<dbReference type="SUPFAM" id="SSF46785">
    <property type="entry name" value="Winged helix' DNA-binding domain"/>
    <property type="match status" value="1"/>
</dbReference>
<organism evidence="5 6">
    <name type="scientific">Kiloniella antarctica</name>
    <dbReference type="NCBI Taxonomy" id="1550907"/>
    <lineage>
        <taxon>Bacteria</taxon>
        <taxon>Pseudomonadati</taxon>
        <taxon>Pseudomonadota</taxon>
        <taxon>Alphaproteobacteria</taxon>
        <taxon>Rhodospirillales</taxon>
        <taxon>Kiloniellaceae</taxon>
        <taxon>Kiloniella</taxon>
    </lineage>
</organism>
<keyword evidence="3" id="KW-0804">Transcription</keyword>
<evidence type="ECO:0000313" key="5">
    <source>
        <dbReference type="EMBL" id="MFD2204663.1"/>
    </source>
</evidence>
<comment type="caution">
    <text evidence="5">The sequence shown here is derived from an EMBL/GenBank/DDBJ whole genome shotgun (WGS) entry which is preliminary data.</text>
</comment>
<evidence type="ECO:0000256" key="2">
    <source>
        <dbReference type="ARBA" id="ARBA00023125"/>
    </source>
</evidence>
<dbReference type="CDD" id="cd07377">
    <property type="entry name" value="WHTH_GntR"/>
    <property type="match status" value="1"/>
</dbReference>
<evidence type="ECO:0000256" key="3">
    <source>
        <dbReference type="ARBA" id="ARBA00023163"/>
    </source>
</evidence>
<dbReference type="Pfam" id="PF07702">
    <property type="entry name" value="UTRA"/>
    <property type="match status" value="1"/>
</dbReference>
<reference evidence="6" key="1">
    <citation type="journal article" date="2019" name="Int. J. Syst. Evol. Microbiol.">
        <title>The Global Catalogue of Microorganisms (GCM) 10K type strain sequencing project: providing services to taxonomists for standard genome sequencing and annotation.</title>
        <authorList>
            <consortium name="The Broad Institute Genomics Platform"/>
            <consortium name="The Broad Institute Genome Sequencing Center for Infectious Disease"/>
            <person name="Wu L."/>
            <person name="Ma J."/>
        </authorList>
    </citation>
    <scope>NUCLEOTIDE SEQUENCE [LARGE SCALE GENOMIC DNA]</scope>
    <source>
        <strain evidence="6">CGMCC 4.7192</strain>
    </source>
</reference>
<keyword evidence="2" id="KW-0238">DNA-binding</keyword>
<accession>A0ABW5BIG3</accession>
<dbReference type="InterPro" id="IPR011663">
    <property type="entry name" value="UTRA"/>
</dbReference>
<dbReference type="InterPro" id="IPR036388">
    <property type="entry name" value="WH-like_DNA-bd_sf"/>
</dbReference>
<dbReference type="Pfam" id="PF00392">
    <property type="entry name" value="GntR"/>
    <property type="match status" value="1"/>
</dbReference>
<dbReference type="RefSeq" id="WP_380248468.1">
    <property type="nucleotide sequence ID" value="NZ_JBHUII010000001.1"/>
</dbReference>
<sequence length="233" mass="26140">MTVPEINSWQSVKAEVMRRIVERTWLPGDLVPNEVDLAEEFGVARATVNRAMRDLADAGLLERRRKAGTRVALNPTRKATLEIPITRLEVEQRGAIWRHAILERKETVTPVVVASRLGLPTNTPMLHVRSLHYANNHPFLYEDRWINISAVKGICDVSFQSIDANEWLVQNATFTRGDISFSAANTTKQEAELLEAGVGAAIFVIDRTTWNGDIPVTAVRLAYAPGYRMHTEI</sequence>
<dbReference type="InterPro" id="IPR028978">
    <property type="entry name" value="Chorismate_lyase_/UTRA_dom_sf"/>
</dbReference>
<gene>
    <name evidence="5" type="ORF">ACFSKO_03530</name>
</gene>
<evidence type="ECO:0000259" key="4">
    <source>
        <dbReference type="PROSITE" id="PS50949"/>
    </source>
</evidence>
<dbReference type="PRINTS" id="PR00035">
    <property type="entry name" value="HTHGNTR"/>
</dbReference>
<protein>
    <submittedName>
        <fullName evidence="5">GntR family transcriptional regulator</fullName>
    </submittedName>
</protein>
<feature type="domain" description="HTH gntR-type" evidence="4">
    <location>
        <begin position="6"/>
        <end position="74"/>
    </location>
</feature>